<comment type="caution">
    <text evidence="3">The sequence shown here is derived from an EMBL/GenBank/DDBJ whole genome shotgun (WGS) entry which is preliminary data.</text>
</comment>
<dbReference type="Proteomes" id="UP001295740">
    <property type="component" value="Unassembled WGS sequence"/>
</dbReference>
<dbReference type="Pfam" id="PF00651">
    <property type="entry name" value="BTB"/>
    <property type="match status" value="1"/>
</dbReference>
<dbReference type="PROSITE" id="PS50097">
    <property type="entry name" value="BTB"/>
    <property type="match status" value="1"/>
</dbReference>
<proteinExistence type="predicted"/>
<dbReference type="CDD" id="cd18186">
    <property type="entry name" value="BTB_POZ_ZBTB_KLHL-like"/>
    <property type="match status" value="1"/>
</dbReference>
<dbReference type="PANTHER" id="PTHR47843">
    <property type="entry name" value="BTB DOMAIN-CONTAINING PROTEIN-RELATED"/>
    <property type="match status" value="1"/>
</dbReference>
<accession>A0AAI8YFK5</accession>
<dbReference type="InterPro" id="IPR011333">
    <property type="entry name" value="SKP1/BTB/POZ_sf"/>
</dbReference>
<dbReference type="Gene3D" id="3.30.710.10">
    <property type="entry name" value="Potassium Channel Kv1.1, Chain A"/>
    <property type="match status" value="1"/>
</dbReference>
<dbReference type="AlphaFoldDB" id="A0AAI8YFK5"/>
<organism evidence="3 4">
    <name type="scientific">Anthostomella pinea</name>
    <dbReference type="NCBI Taxonomy" id="933095"/>
    <lineage>
        <taxon>Eukaryota</taxon>
        <taxon>Fungi</taxon>
        <taxon>Dikarya</taxon>
        <taxon>Ascomycota</taxon>
        <taxon>Pezizomycotina</taxon>
        <taxon>Sordariomycetes</taxon>
        <taxon>Xylariomycetidae</taxon>
        <taxon>Xylariales</taxon>
        <taxon>Xylariaceae</taxon>
        <taxon>Anthostomella</taxon>
    </lineage>
</organism>
<protein>
    <submittedName>
        <fullName evidence="3">Uu.00g128520.m01.CDS01</fullName>
    </submittedName>
</protein>
<feature type="compositionally biased region" description="Polar residues" evidence="1">
    <location>
        <begin position="203"/>
        <end position="213"/>
    </location>
</feature>
<dbReference type="InterPro" id="IPR000210">
    <property type="entry name" value="BTB/POZ_dom"/>
</dbReference>
<evidence type="ECO:0000313" key="4">
    <source>
        <dbReference type="Proteomes" id="UP001295740"/>
    </source>
</evidence>
<reference evidence="3" key="1">
    <citation type="submission" date="2023-10" db="EMBL/GenBank/DDBJ databases">
        <authorList>
            <person name="Hackl T."/>
        </authorList>
    </citation>
    <scope>NUCLEOTIDE SEQUENCE</scope>
</reference>
<dbReference type="PANTHER" id="PTHR47843:SF5">
    <property type="entry name" value="BTB_POZ DOMAIN PROTEIN"/>
    <property type="match status" value="1"/>
</dbReference>
<feature type="domain" description="BTB" evidence="2">
    <location>
        <begin position="20"/>
        <end position="86"/>
    </location>
</feature>
<evidence type="ECO:0000256" key="1">
    <source>
        <dbReference type="SAM" id="MobiDB-lite"/>
    </source>
</evidence>
<dbReference type="SUPFAM" id="SSF54695">
    <property type="entry name" value="POZ domain"/>
    <property type="match status" value="1"/>
</dbReference>
<name>A0AAI8YFK5_9PEZI</name>
<feature type="region of interest" description="Disordered" evidence="1">
    <location>
        <begin position="200"/>
        <end position="222"/>
    </location>
</feature>
<evidence type="ECO:0000313" key="3">
    <source>
        <dbReference type="EMBL" id="CAJ2505458.1"/>
    </source>
</evidence>
<dbReference type="EMBL" id="CAUWAG010000007">
    <property type="protein sequence ID" value="CAJ2505458.1"/>
    <property type="molecule type" value="Genomic_DNA"/>
</dbReference>
<evidence type="ECO:0000259" key="2">
    <source>
        <dbReference type="PROSITE" id="PS50097"/>
    </source>
</evidence>
<keyword evidence="4" id="KW-1185">Reference proteome</keyword>
<sequence length="222" mass="24637">MASGSHFEFLANMMKLGDYSDFTPRCNGEEMPVHKNVVCAQSPVLVAAIRGDFKEAKTNAIDVDFDVGTCKRMITFMYTGNYEGDSTADSKLLKTEGGGPFSSLPLDTQTVDTHPLLCHLRVNSIADYYEIPALFLLWSATAFTEVLREAFTTTGDRQLFDMVASLVAQHLEELTAFEDFGKLDLPSRFTQSVMRNSAKRLQDSSTRTTQAAGATSFKFRRP</sequence>
<gene>
    <name evidence="3" type="ORF">KHLLAP_LOCUS5926</name>
</gene>